<dbReference type="GeneID" id="19236130"/>
<dbReference type="HOGENOM" id="CLU_966533_0_0_1"/>
<dbReference type="RefSeq" id="XP_007805175.1">
    <property type="nucleotide sequence ID" value="XM_007806984.1"/>
</dbReference>
<reference evidence="2" key="1">
    <citation type="journal article" date="2014" name="BMC Genomics">
        <title>Genome characteristics reveal the impact of lichenization on lichen-forming fungus Endocarpon pusillum Hedwig (Verrucariales, Ascomycota).</title>
        <authorList>
            <person name="Wang Y.-Y."/>
            <person name="Liu B."/>
            <person name="Zhang X.-Y."/>
            <person name="Zhou Q.-M."/>
            <person name="Zhang T."/>
            <person name="Li H."/>
            <person name="Yu Y.-F."/>
            <person name="Zhang X.-L."/>
            <person name="Hao X.-Y."/>
            <person name="Wang M."/>
            <person name="Wang L."/>
            <person name="Wei J.-C."/>
        </authorList>
    </citation>
    <scope>NUCLEOTIDE SEQUENCE [LARGE SCALE GENOMIC DNA]</scope>
    <source>
        <strain evidence="2">Z07020 / HMAS-L-300199</strain>
    </source>
</reference>
<dbReference type="eggNOG" id="ENOG502SN70">
    <property type="taxonomic scope" value="Eukaryota"/>
</dbReference>
<keyword evidence="2" id="KW-1185">Reference proteome</keyword>
<evidence type="ECO:0000313" key="1">
    <source>
        <dbReference type="EMBL" id="ERF69115.1"/>
    </source>
</evidence>
<gene>
    <name evidence="1" type="ORF">EPUS_01071</name>
</gene>
<evidence type="ECO:0000313" key="2">
    <source>
        <dbReference type="Proteomes" id="UP000019373"/>
    </source>
</evidence>
<dbReference type="AlphaFoldDB" id="U1HG70"/>
<dbReference type="EMBL" id="KE721469">
    <property type="protein sequence ID" value="ERF69115.1"/>
    <property type="molecule type" value="Genomic_DNA"/>
</dbReference>
<dbReference type="Proteomes" id="UP000019373">
    <property type="component" value="Unassembled WGS sequence"/>
</dbReference>
<proteinExistence type="predicted"/>
<dbReference type="OrthoDB" id="4363080at2759"/>
<sequence length="288" mass="32511">MPSTIHDLTAEAIGDLIKSQLAAIGEKTSNEVTKRLIHEITPRVSRHVQLGGPKTFREPDKQFLIKGFYYPGIIIEFAYSQSFEQLRQKAYDFTVRSGGRVQLVIGLETGNKKLFKISAWRPEFCRSENRDAVRMKTITDQDIIRDSNGTLKPGCLRFHLRDFGRDLATNYPGAHLAEEIALDYDVLAGYLIDAEQCDVPPSPDADIIMSEYSFSSEEELTPEDEKKIILKVQEWCSIMAHDQQRIMVVVEISVSGQQLPQHITLAALFFKNPPRFAMTVGCIESESA</sequence>
<organism evidence="1 2">
    <name type="scientific">Endocarpon pusillum (strain Z07020 / HMAS-L-300199)</name>
    <name type="common">Lichen-forming fungus</name>
    <dbReference type="NCBI Taxonomy" id="1263415"/>
    <lineage>
        <taxon>Eukaryota</taxon>
        <taxon>Fungi</taxon>
        <taxon>Dikarya</taxon>
        <taxon>Ascomycota</taxon>
        <taxon>Pezizomycotina</taxon>
        <taxon>Eurotiomycetes</taxon>
        <taxon>Chaetothyriomycetidae</taxon>
        <taxon>Verrucariales</taxon>
        <taxon>Verrucariaceae</taxon>
        <taxon>Endocarpon</taxon>
    </lineage>
</organism>
<protein>
    <submittedName>
        <fullName evidence="1">Uncharacterized protein</fullName>
    </submittedName>
</protein>
<accession>U1HG70</accession>
<name>U1HG70_ENDPU</name>